<sequence length="51" mass="5657">MSQKQPRVPKHKTPGLGSRRSAPVPYITVRYRDHISPEVPVHGCLPAALAR</sequence>
<organism evidence="2 3">
    <name type="scientific">Tuber melanosporum (strain Mel28)</name>
    <name type="common">Perigord black truffle</name>
    <dbReference type="NCBI Taxonomy" id="656061"/>
    <lineage>
        <taxon>Eukaryota</taxon>
        <taxon>Fungi</taxon>
        <taxon>Dikarya</taxon>
        <taxon>Ascomycota</taxon>
        <taxon>Pezizomycotina</taxon>
        <taxon>Pezizomycetes</taxon>
        <taxon>Pezizales</taxon>
        <taxon>Tuberaceae</taxon>
        <taxon>Tuber</taxon>
    </lineage>
</organism>
<feature type="region of interest" description="Disordered" evidence="1">
    <location>
        <begin position="1"/>
        <end position="22"/>
    </location>
</feature>
<protein>
    <submittedName>
        <fullName evidence="2">(Perigord truffle) hypothetical protein</fullName>
    </submittedName>
</protein>
<dbReference type="AlphaFoldDB" id="D5G7P5"/>
<dbReference type="Proteomes" id="UP000006911">
    <property type="component" value="Unassembled WGS sequence"/>
</dbReference>
<keyword evidence="3" id="KW-1185">Reference proteome</keyword>
<evidence type="ECO:0000313" key="2">
    <source>
        <dbReference type="EMBL" id="CAZ80538.1"/>
    </source>
</evidence>
<dbReference type="KEGG" id="tml:GSTUM_00004666001"/>
<dbReference type="EMBL" id="FN430031">
    <property type="protein sequence ID" value="CAZ80538.1"/>
    <property type="molecule type" value="Genomic_DNA"/>
</dbReference>
<proteinExistence type="predicted"/>
<gene>
    <name evidence="2" type="ORF">GSTUM_00004666001</name>
</gene>
<dbReference type="InParanoid" id="D5G7P5"/>
<evidence type="ECO:0000313" key="3">
    <source>
        <dbReference type="Proteomes" id="UP000006911"/>
    </source>
</evidence>
<name>D5G7P5_TUBMM</name>
<accession>D5G7P5</accession>
<dbReference type="GeneID" id="9187017"/>
<dbReference type="HOGENOM" id="CLU_3108136_0_0_1"/>
<reference evidence="2 3" key="1">
    <citation type="journal article" date="2010" name="Nature">
        <title>Perigord black truffle genome uncovers evolutionary origins and mechanisms of symbiosis.</title>
        <authorList>
            <person name="Martin F."/>
            <person name="Kohler A."/>
            <person name="Murat C."/>
            <person name="Balestrini R."/>
            <person name="Coutinho P.M."/>
            <person name="Jaillon O."/>
            <person name="Montanini B."/>
            <person name="Morin E."/>
            <person name="Noel B."/>
            <person name="Percudani R."/>
            <person name="Porcel B."/>
            <person name="Rubini A."/>
            <person name="Amicucci A."/>
            <person name="Amselem J."/>
            <person name="Anthouard V."/>
            <person name="Arcioni S."/>
            <person name="Artiguenave F."/>
            <person name="Aury J.M."/>
            <person name="Ballario P."/>
            <person name="Bolchi A."/>
            <person name="Brenna A."/>
            <person name="Brun A."/>
            <person name="Buee M."/>
            <person name="Cantarel B."/>
            <person name="Chevalier G."/>
            <person name="Couloux A."/>
            <person name="Da Silva C."/>
            <person name="Denoeud F."/>
            <person name="Duplessis S."/>
            <person name="Ghignone S."/>
            <person name="Hilselberger B."/>
            <person name="Iotti M."/>
            <person name="Marcais B."/>
            <person name="Mello A."/>
            <person name="Miranda M."/>
            <person name="Pacioni G."/>
            <person name="Quesneville H."/>
            <person name="Riccioni C."/>
            <person name="Ruotolo R."/>
            <person name="Splivallo R."/>
            <person name="Stocchi V."/>
            <person name="Tisserant E."/>
            <person name="Viscomi A.R."/>
            <person name="Zambonelli A."/>
            <person name="Zampieri E."/>
            <person name="Henrissat B."/>
            <person name="Lebrun M.H."/>
            <person name="Paolocci F."/>
            <person name="Bonfante P."/>
            <person name="Ottonello S."/>
            <person name="Wincker P."/>
        </authorList>
    </citation>
    <scope>NUCLEOTIDE SEQUENCE [LARGE SCALE GENOMIC DNA]</scope>
    <source>
        <strain evidence="2 3">Mel28</strain>
    </source>
</reference>
<dbReference type="RefSeq" id="XP_002836347.1">
    <property type="nucleotide sequence ID" value="XM_002836301.1"/>
</dbReference>
<evidence type="ECO:0000256" key="1">
    <source>
        <dbReference type="SAM" id="MobiDB-lite"/>
    </source>
</evidence>